<reference evidence="1" key="2">
    <citation type="submission" date="2023-05" db="EMBL/GenBank/DDBJ databases">
        <authorList>
            <consortium name="Lawrence Berkeley National Laboratory"/>
            <person name="Steindorff A."/>
            <person name="Hensen N."/>
            <person name="Bonometti L."/>
            <person name="Westerberg I."/>
            <person name="Brannstrom I.O."/>
            <person name="Guillou S."/>
            <person name="Cros-Aarteil S."/>
            <person name="Calhoun S."/>
            <person name="Haridas S."/>
            <person name="Kuo A."/>
            <person name="Mondo S."/>
            <person name="Pangilinan J."/>
            <person name="Riley R."/>
            <person name="Labutti K."/>
            <person name="Andreopoulos B."/>
            <person name="Lipzen A."/>
            <person name="Chen C."/>
            <person name="Yanf M."/>
            <person name="Daum C."/>
            <person name="Ng V."/>
            <person name="Clum A."/>
            <person name="Ohm R."/>
            <person name="Martin F."/>
            <person name="Silar P."/>
            <person name="Natvig D."/>
            <person name="Lalanne C."/>
            <person name="Gautier V."/>
            <person name="Ament-Velasquez S.L."/>
            <person name="Kruys A."/>
            <person name="Hutchinson M.I."/>
            <person name="Powell A.J."/>
            <person name="Barry K."/>
            <person name="Miller A.N."/>
            <person name="Grigoriev I.V."/>
            <person name="Debuchy R."/>
            <person name="Gladieux P."/>
            <person name="Thoren M.H."/>
            <person name="Johannesson H."/>
        </authorList>
    </citation>
    <scope>NUCLEOTIDE SEQUENCE</scope>
    <source>
        <strain evidence="1">PSN243</strain>
    </source>
</reference>
<keyword evidence="2" id="KW-1185">Reference proteome</keyword>
<dbReference type="Proteomes" id="UP001321760">
    <property type="component" value="Unassembled WGS sequence"/>
</dbReference>
<name>A0AAV9G3J9_9PEZI</name>
<sequence>MLESLDFDREKKTASRFKLSGSPSAEWEVLAWGKEGQLEEWMIVETNGMISDPGGEWRPDWRHGYAVVLIRDEKDAGRRVVEVWNDGGELSPLSGETIGKMRDALKSVGIEDELHPLVVDGGREQDDQEKWRAAQGPVCTDIILDEEEPKSKWCCFL</sequence>
<evidence type="ECO:0000313" key="2">
    <source>
        <dbReference type="Proteomes" id="UP001321760"/>
    </source>
</evidence>
<dbReference type="AlphaFoldDB" id="A0AAV9G3J9"/>
<reference evidence="1" key="1">
    <citation type="journal article" date="2023" name="Mol. Phylogenet. Evol.">
        <title>Genome-scale phylogeny and comparative genomics of the fungal order Sordariales.</title>
        <authorList>
            <person name="Hensen N."/>
            <person name="Bonometti L."/>
            <person name="Westerberg I."/>
            <person name="Brannstrom I.O."/>
            <person name="Guillou S."/>
            <person name="Cros-Aarteil S."/>
            <person name="Calhoun S."/>
            <person name="Haridas S."/>
            <person name="Kuo A."/>
            <person name="Mondo S."/>
            <person name="Pangilinan J."/>
            <person name="Riley R."/>
            <person name="LaButti K."/>
            <person name="Andreopoulos B."/>
            <person name="Lipzen A."/>
            <person name="Chen C."/>
            <person name="Yan M."/>
            <person name="Daum C."/>
            <person name="Ng V."/>
            <person name="Clum A."/>
            <person name="Steindorff A."/>
            <person name="Ohm R.A."/>
            <person name="Martin F."/>
            <person name="Silar P."/>
            <person name="Natvig D.O."/>
            <person name="Lalanne C."/>
            <person name="Gautier V."/>
            <person name="Ament-Velasquez S.L."/>
            <person name="Kruys A."/>
            <person name="Hutchinson M.I."/>
            <person name="Powell A.J."/>
            <person name="Barry K."/>
            <person name="Miller A.N."/>
            <person name="Grigoriev I.V."/>
            <person name="Debuchy R."/>
            <person name="Gladieux P."/>
            <person name="Hiltunen Thoren M."/>
            <person name="Johannesson H."/>
        </authorList>
    </citation>
    <scope>NUCLEOTIDE SEQUENCE</scope>
    <source>
        <strain evidence="1">PSN243</strain>
    </source>
</reference>
<comment type="caution">
    <text evidence="1">The sequence shown here is derived from an EMBL/GenBank/DDBJ whole genome shotgun (WGS) entry which is preliminary data.</text>
</comment>
<evidence type="ECO:0000313" key="1">
    <source>
        <dbReference type="EMBL" id="KAK4442066.1"/>
    </source>
</evidence>
<proteinExistence type="predicted"/>
<organism evidence="1 2">
    <name type="scientific">Podospora aff. communis PSN243</name>
    <dbReference type="NCBI Taxonomy" id="3040156"/>
    <lineage>
        <taxon>Eukaryota</taxon>
        <taxon>Fungi</taxon>
        <taxon>Dikarya</taxon>
        <taxon>Ascomycota</taxon>
        <taxon>Pezizomycotina</taxon>
        <taxon>Sordariomycetes</taxon>
        <taxon>Sordariomycetidae</taxon>
        <taxon>Sordariales</taxon>
        <taxon>Podosporaceae</taxon>
        <taxon>Podospora</taxon>
    </lineage>
</organism>
<dbReference type="EMBL" id="MU866035">
    <property type="protein sequence ID" value="KAK4442066.1"/>
    <property type="molecule type" value="Genomic_DNA"/>
</dbReference>
<gene>
    <name evidence="1" type="ORF">QBC34DRAFT_419294</name>
</gene>
<protein>
    <submittedName>
        <fullName evidence="1">Uncharacterized protein</fullName>
    </submittedName>
</protein>
<accession>A0AAV9G3J9</accession>